<dbReference type="AlphaFoldDB" id="X1JVZ2"/>
<evidence type="ECO:0000256" key="1">
    <source>
        <dbReference type="ARBA" id="ARBA00022605"/>
    </source>
</evidence>
<dbReference type="Pfam" id="PF08544">
    <property type="entry name" value="GHMP_kinases_C"/>
    <property type="match status" value="1"/>
</dbReference>
<organism evidence="7">
    <name type="scientific">marine sediment metagenome</name>
    <dbReference type="NCBI Taxonomy" id="412755"/>
    <lineage>
        <taxon>unclassified sequences</taxon>
        <taxon>metagenomes</taxon>
        <taxon>ecological metagenomes</taxon>
    </lineage>
</organism>
<accession>X1JVZ2</accession>
<evidence type="ECO:0000256" key="3">
    <source>
        <dbReference type="ARBA" id="ARBA00022741"/>
    </source>
</evidence>
<dbReference type="SUPFAM" id="SSF54211">
    <property type="entry name" value="Ribosomal protein S5 domain 2-like"/>
    <property type="match status" value="1"/>
</dbReference>
<dbReference type="InterPro" id="IPR036554">
    <property type="entry name" value="GHMP_kinase_C_sf"/>
</dbReference>
<sequence length="291" mass="31988">MGLAIEGRGYEILAEKSEELEVLGPEKDADRARKIAERVMQIYNIPHQVKINILESIPMHVGLSSTTQLTLAVATAITKLFGIKASSVELAEKMGRGKNSGVGTYAFMKGGFIVDGGIKEGRFPPLISRHDFPEEWHFIIVTPEIERGLDEKTEEELFKQITASTDIARRICHSLVMKMLPSIVERDIKGFGQVLTEVQRLVGGAFSAYQGGVFGSQVASDIVNRMLEGGAYGAGQSSWGPTVYGLVEGKAQAEELKERILEFLKGKNYKASLRVVRPNNKGAHIEKRVKS</sequence>
<reference evidence="7" key="1">
    <citation type="journal article" date="2014" name="Front. Microbiol.">
        <title>High frequency of phylogenetically diverse reductive dehalogenase-homologous genes in deep subseafloor sedimentary metagenomes.</title>
        <authorList>
            <person name="Kawai M."/>
            <person name="Futagami T."/>
            <person name="Toyoda A."/>
            <person name="Takaki Y."/>
            <person name="Nishi S."/>
            <person name="Hori S."/>
            <person name="Arai W."/>
            <person name="Tsubouchi T."/>
            <person name="Morono Y."/>
            <person name="Uchiyama I."/>
            <person name="Ito T."/>
            <person name="Fujiyama A."/>
            <person name="Inagaki F."/>
            <person name="Takami H."/>
        </authorList>
    </citation>
    <scope>NUCLEOTIDE SEQUENCE</scope>
    <source>
        <strain evidence="7">Expedition CK06-06</strain>
    </source>
</reference>
<dbReference type="PANTHER" id="PTHR20861:SF6">
    <property type="entry name" value="BETA-RIBOFURANOSYLPHENOL 5'-PHOSPHATE SYNTHASE"/>
    <property type="match status" value="1"/>
</dbReference>
<dbReference type="GO" id="GO:0005524">
    <property type="term" value="F:ATP binding"/>
    <property type="evidence" value="ECO:0007669"/>
    <property type="project" value="UniProtKB-KW"/>
</dbReference>
<dbReference type="InterPro" id="IPR014721">
    <property type="entry name" value="Ribsml_uS5_D2-typ_fold_subgr"/>
</dbReference>
<dbReference type="EMBL" id="BARV01000477">
    <property type="protein sequence ID" value="GAH98926.1"/>
    <property type="molecule type" value="Genomic_DNA"/>
</dbReference>
<evidence type="ECO:0000256" key="4">
    <source>
        <dbReference type="ARBA" id="ARBA00022840"/>
    </source>
</evidence>
<proteinExistence type="predicted"/>
<feature type="domain" description="GHMP kinase C-terminal" evidence="6">
    <location>
        <begin position="179"/>
        <end position="264"/>
    </location>
</feature>
<dbReference type="Gene3D" id="3.30.70.890">
    <property type="entry name" value="GHMP kinase, C-terminal domain"/>
    <property type="match status" value="1"/>
</dbReference>
<dbReference type="PIRSF" id="PIRSF004884">
    <property type="entry name" value="Sugar_kin_arch"/>
    <property type="match status" value="1"/>
</dbReference>
<dbReference type="NCBIfam" id="TIGR00144">
    <property type="entry name" value="beta_RFAP_syn"/>
    <property type="match status" value="1"/>
</dbReference>
<evidence type="ECO:0008006" key="8">
    <source>
        <dbReference type="Google" id="ProtNLM"/>
    </source>
</evidence>
<dbReference type="InterPro" id="IPR020568">
    <property type="entry name" value="Ribosomal_Su5_D2-typ_SF"/>
</dbReference>
<gene>
    <name evidence="7" type="ORF">S06H3_01804</name>
</gene>
<dbReference type="Gene3D" id="3.30.230.10">
    <property type="match status" value="1"/>
</dbReference>
<dbReference type="Pfam" id="PF00288">
    <property type="entry name" value="GHMP_kinases_N"/>
    <property type="match status" value="1"/>
</dbReference>
<keyword evidence="4" id="KW-0067">ATP-binding</keyword>
<dbReference type="InterPro" id="IPR006204">
    <property type="entry name" value="GHMP_kinase_N_dom"/>
</dbReference>
<keyword evidence="2" id="KW-0808">Transferase</keyword>
<dbReference type="GO" id="GO:0008652">
    <property type="term" value="P:amino acid biosynthetic process"/>
    <property type="evidence" value="ECO:0007669"/>
    <property type="project" value="UniProtKB-KW"/>
</dbReference>
<dbReference type="InterPro" id="IPR004422">
    <property type="entry name" value="RFAP_synthase"/>
</dbReference>
<feature type="domain" description="GHMP kinase N-terminal" evidence="5">
    <location>
        <begin position="33"/>
        <end position="111"/>
    </location>
</feature>
<dbReference type="InterPro" id="IPR013750">
    <property type="entry name" value="GHMP_kinase_C_dom"/>
</dbReference>
<dbReference type="PANTHER" id="PTHR20861">
    <property type="entry name" value="HOMOSERINE/4-DIPHOSPHOCYTIDYL-2-C-METHYL-D-ERYTHRITOL KINASE"/>
    <property type="match status" value="1"/>
</dbReference>
<evidence type="ECO:0000256" key="2">
    <source>
        <dbReference type="ARBA" id="ARBA00022679"/>
    </source>
</evidence>
<comment type="caution">
    <text evidence="7">The sequence shown here is derived from an EMBL/GenBank/DDBJ whole genome shotgun (WGS) entry which is preliminary data.</text>
</comment>
<keyword evidence="1" id="KW-0028">Amino-acid biosynthesis</keyword>
<keyword evidence="3" id="KW-0547">Nucleotide-binding</keyword>
<evidence type="ECO:0000313" key="7">
    <source>
        <dbReference type="EMBL" id="GAH98926.1"/>
    </source>
</evidence>
<dbReference type="GO" id="GO:0016740">
    <property type="term" value="F:transferase activity"/>
    <property type="evidence" value="ECO:0007669"/>
    <property type="project" value="UniProtKB-KW"/>
</dbReference>
<evidence type="ECO:0000259" key="5">
    <source>
        <dbReference type="Pfam" id="PF00288"/>
    </source>
</evidence>
<protein>
    <recommendedName>
        <fullName evidence="8">GHMP kinase C-terminal domain-containing protein</fullName>
    </recommendedName>
</protein>
<evidence type="ECO:0000259" key="6">
    <source>
        <dbReference type="Pfam" id="PF08544"/>
    </source>
</evidence>
<name>X1JVZ2_9ZZZZ</name>